<keyword evidence="2" id="KW-1185">Reference proteome</keyword>
<proteinExistence type="predicted"/>
<reference evidence="1 2" key="1">
    <citation type="submission" date="2019-03" db="EMBL/GenBank/DDBJ databases">
        <title>Genomic Encyclopedia of Type Strains, Phase IV (KMG-IV): sequencing the most valuable type-strain genomes for metagenomic binning, comparative biology and taxonomic classification.</title>
        <authorList>
            <person name="Goeker M."/>
        </authorList>
    </citation>
    <scope>NUCLEOTIDE SEQUENCE [LARGE SCALE GENOMIC DNA]</scope>
    <source>
        <strain evidence="1 2">DSM 102940</strain>
    </source>
</reference>
<dbReference type="AlphaFoldDB" id="A0A4R2KIF5"/>
<sequence>MYRMIECDNTQLFADRALYLCVNNSSFYERDAYKYNEKTGEISINEGFKGLNLLFDFPLNKDKANNEAAEEYLKEFASAMEDDLQEESNETEKAVQNVDINKIVNHWTLISEEKVILDKNGRIYHSYKTAYGSGEGFVTVDAIFEKDEIGYSKNVSINESDKEKNVVIYYRDEKGDVTVSVYETVE</sequence>
<organism evidence="1 2">
    <name type="scientific">Marinisporobacter balticus</name>
    <dbReference type="NCBI Taxonomy" id="2018667"/>
    <lineage>
        <taxon>Bacteria</taxon>
        <taxon>Bacillati</taxon>
        <taxon>Bacillota</taxon>
        <taxon>Clostridia</taxon>
        <taxon>Peptostreptococcales</taxon>
        <taxon>Thermotaleaceae</taxon>
        <taxon>Marinisporobacter</taxon>
    </lineage>
</organism>
<dbReference type="EMBL" id="SLWV01000019">
    <property type="protein sequence ID" value="TCO72167.1"/>
    <property type="molecule type" value="Genomic_DNA"/>
</dbReference>
<name>A0A4R2KIF5_9FIRM</name>
<evidence type="ECO:0000313" key="2">
    <source>
        <dbReference type="Proteomes" id="UP000294919"/>
    </source>
</evidence>
<dbReference type="Proteomes" id="UP000294919">
    <property type="component" value="Unassembled WGS sequence"/>
</dbReference>
<gene>
    <name evidence="1" type="ORF">EV214_11931</name>
</gene>
<protein>
    <submittedName>
        <fullName evidence="1">Uncharacterized protein</fullName>
    </submittedName>
</protein>
<accession>A0A4R2KIF5</accession>
<evidence type="ECO:0000313" key="1">
    <source>
        <dbReference type="EMBL" id="TCO72167.1"/>
    </source>
</evidence>
<comment type="caution">
    <text evidence="1">The sequence shown here is derived from an EMBL/GenBank/DDBJ whole genome shotgun (WGS) entry which is preliminary data.</text>
</comment>